<dbReference type="InterPro" id="IPR035899">
    <property type="entry name" value="DBL_dom_sf"/>
</dbReference>
<dbReference type="Gene3D" id="1.20.900.10">
    <property type="entry name" value="Dbl homology (DH) domain"/>
    <property type="match status" value="1"/>
</dbReference>
<evidence type="ECO:0000259" key="2">
    <source>
        <dbReference type="PROSITE" id="PS50010"/>
    </source>
</evidence>
<protein>
    <submittedName>
        <fullName evidence="3">Dbl-containing protein</fullName>
    </submittedName>
</protein>
<dbReference type="Proteomes" id="UP000256645">
    <property type="component" value="Unassembled WGS sequence"/>
</dbReference>
<gene>
    <name evidence="3" type="ORF">BP6252_02567</name>
</gene>
<dbReference type="STRING" id="1849047.A0A3D8SF56"/>
<dbReference type="InterPro" id="IPR000219">
    <property type="entry name" value="DH_dom"/>
</dbReference>
<proteinExistence type="predicted"/>
<feature type="region of interest" description="Disordered" evidence="1">
    <location>
        <begin position="1"/>
        <end position="34"/>
    </location>
</feature>
<dbReference type="SUPFAM" id="SSF48065">
    <property type="entry name" value="DBL homology domain (DH-domain)"/>
    <property type="match status" value="1"/>
</dbReference>
<dbReference type="GO" id="GO:0005737">
    <property type="term" value="C:cytoplasm"/>
    <property type="evidence" value="ECO:0007669"/>
    <property type="project" value="TreeGrafter"/>
</dbReference>
<comment type="caution">
    <text evidence="3">The sequence shown here is derived from an EMBL/GenBank/DDBJ whole genome shotgun (WGS) entry which is preliminary data.</text>
</comment>
<name>A0A3D8SF56_9HELO</name>
<feature type="region of interest" description="Disordered" evidence="1">
    <location>
        <begin position="200"/>
        <end position="221"/>
    </location>
</feature>
<dbReference type="AlphaFoldDB" id="A0A3D8SF56"/>
<dbReference type="SMART" id="SM00325">
    <property type="entry name" value="RhoGEF"/>
    <property type="match status" value="1"/>
</dbReference>
<keyword evidence="4" id="KW-1185">Reference proteome</keyword>
<dbReference type="PROSITE" id="PS50010">
    <property type="entry name" value="DH_2"/>
    <property type="match status" value="1"/>
</dbReference>
<dbReference type="Pfam" id="PF00621">
    <property type="entry name" value="RhoGEF"/>
    <property type="match status" value="1"/>
</dbReference>
<dbReference type="OrthoDB" id="8059989at2759"/>
<accession>A0A3D8SF56</accession>
<evidence type="ECO:0000313" key="3">
    <source>
        <dbReference type="EMBL" id="RDW84977.1"/>
    </source>
</evidence>
<evidence type="ECO:0000313" key="4">
    <source>
        <dbReference type="Proteomes" id="UP000256645"/>
    </source>
</evidence>
<dbReference type="EMBL" id="PDLM01000002">
    <property type="protein sequence ID" value="RDW84977.1"/>
    <property type="molecule type" value="Genomic_DNA"/>
</dbReference>
<feature type="region of interest" description="Disordered" evidence="1">
    <location>
        <begin position="777"/>
        <end position="805"/>
    </location>
</feature>
<dbReference type="InterPro" id="IPR051092">
    <property type="entry name" value="FYVE_RhoGEF_PH"/>
</dbReference>
<dbReference type="PANTHER" id="PTHR12673">
    <property type="entry name" value="FACIOGENITAL DYSPLASIA PROTEIN"/>
    <property type="match status" value="1"/>
</dbReference>
<sequence>MEKQGHCQSDKIQQGVQTSNSTRQSSEHISRRTSWGTATLLPSTLLTPSNQSQKQFESVDLQTNVGENGTGHGIKSWDAFDNIFTLGLSFHAEESEGANIAERHRMTLSDADEDEHPLASAAPPFNKWLKTLHKNGHRRRKTSSSDDPKTTINGRVAVTAAMFDGRRGHKKSSSGSSLGFVTAVKSASISLASFSLAPRSRATARSRHNRTDRSSRASNVGRFSEDDSYLEHSLVIDQEVTNRLLQRRRVLEEIISTEEAYVADIKFLMNVYVTLLASVPSLSLHLRSSINRNLGEIVELHDEILGDLHRIVPHSEYTQNDYAEPMPTLTVPGHHRWRSLNAVPEDIGGSLWLQKIPGMTAEPRVAAKVANSFAKKINRFFIYEEYGAKYEMMIKDIASTPRTMPQWESYQKGLEALGSSLASINAQVTSSRKAMTVGDLLVKPIQRVCKYPLLFAELLKHTPVCDCPESYSEIEGVLLRLREATAKINHAKEDPGLKAVMEKTWLLQDRLTFPGLPKSRSRSVIRALGHVHLCGVLHASWQTAESVEGLQCHTAPFSWKIVFEIDHQLFELTLSACSSKEEAEWRGRLTEGVSKHNHDSGEQAVTEMLSLSVKSLGTVFGKPGTIARRLSIHRATTVGPTSGLCQVIIRNTNAFKDIPRSSSSASINRSQSVLTTNRIPILAPSRAERIRLENLVSDIWTREVLPFPGMTGRARSEHNVRASASSMMRKLSVASIASNFTKRSGSLASLYKAAEEDAFPDTEPKLPRRDYNYSETDATTLETAPSYEEKPVSSPILDSDDGLSHQSSSASLKRLATLKFKAGWGPDGQRIVTPPLRTSSANSAAYSKPTTASTMIDVAGEDKENNTESQLDIKQLREKKSKGAVRNRLMAEGIWNFFR</sequence>
<feature type="compositionally biased region" description="Polar residues" evidence="1">
    <location>
        <begin position="10"/>
        <end position="24"/>
    </location>
</feature>
<evidence type="ECO:0000256" key="1">
    <source>
        <dbReference type="SAM" id="MobiDB-lite"/>
    </source>
</evidence>
<dbReference type="GO" id="GO:0005085">
    <property type="term" value="F:guanyl-nucleotide exchange factor activity"/>
    <property type="evidence" value="ECO:0007669"/>
    <property type="project" value="InterPro"/>
</dbReference>
<dbReference type="PANTHER" id="PTHR12673:SF159">
    <property type="entry name" value="LD03170P"/>
    <property type="match status" value="1"/>
</dbReference>
<organism evidence="3 4">
    <name type="scientific">Coleophoma cylindrospora</name>
    <dbReference type="NCBI Taxonomy" id="1849047"/>
    <lineage>
        <taxon>Eukaryota</taxon>
        <taxon>Fungi</taxon>
        <taxon>Dikarya</taxon>
        <taxon>Ascomycota</taxon>
        <taxon>Pezizomycotina</taxon>
        <taxon>Leotiomycetes</taxon>
        <taxon>Helotiales</taxon>
        <taxon>Dermateaceae</taxon>
        <taxon>Coleophoma</taxon>
    </lineage>
</organism>
<feature type="domain" description="DH" evidence="2">
    <location>
        <begin position="246"/>
        <end position="491"/>
    </location>
</feature>
<reference evidence="3 4" key="1">
    <citation type="journal article" date="2018" name="IMA Fungus">
        <title>IMA Genome-F 9: Draft genome sequence of Annulohypoxylon stygium, Aspergillus mulundensis, Berkeleyomyces basicola (syn. Thielaviopsis basicola), Ceratocystis smalleyi, two Cercospora beticola strains, Coleophoma cylindrospora, Fusarium fracticaudum, Phialophora cf. hyalina, and Morchella septimelata.</title>
        <authorList>
            <person name="Wingfield B.D."/>
            <person name="Bills G.F."/>
            <person name="Dong Y."/>
            <person name="Huang W."/>
            <person name="Nel W.J."/>
            <person name="Swalarsk-Parry B.S."/>
            <person name="Vaghefi N."/>
            <person name="Wilken P.M."/>
            <person name="An Z."/>
            <person name="de Beer Z.W."/>
            <person name="De Vos L."/>
            <person name="Chen L."/>
            <person name="Duong T.A."/>
            <person name="Gao Y."/>
            <person name="Hammerbacher A."/>
            <person name="Kikkert J.R."/>
            <person name="Li Y."/>
            <person name="Li H."/>
            <person name="Li K."/>
            <person name="Li Q."/>
            <person name="Liu X."/>
            <person name="Ma X."/>
            <person name="Naidoo K."/>
            <person name="Pethybridge S.J."/>
            <person name="Sun J."/>
            <person name="Steenkamp E.T."/>
            <person name="van der Nest M.A."/>
            <person name="van Wyk S."/>
            <person name="Wingfield M.J."/>
            <person name="Xiong C."/>
            <person name="Yue Q."/>
            <person name="Zhang X."/>
        </authorList>
    </citation>
    <scope>NUCLEOTIDE SEQUENCE [LARGE SCALE GENOMIC DNA]</scope>
    <source>
        <strain evidence="3 4">BP6252</strain>
    </source>
</reference>